<accession>A0A314U8D5</accession>
<protein>
    <submittedName>
        <fullName evidence="2">Uncharacterized protein</fullName>
    </submittedName>
</protein>
<organism evidence="2 3">
    <name type="scientific">Prunus yedoensis var. nudiflora</name>
    <dbReference type="NCBI Taxonomy" id="2094558"/>
    <lineage>
        <taxon>Eukaryota</taxon>
        <taxon>Viridiplantae</taxon>
        <taxon>Streptophyta</taxon>
        <taxon>Embryophyta</taxon>
        <taxon>Tracheophyta</taxon>
        <taxon>Spermatophyta</taxon>
        <taxon>Magnoliopsida</taxon>
        <taxon>eudicotyledons</taxon>
        <taxon>Gunneridae</taxon>
        <taxon>Pentapetalae</taxon>
        <taxon>rosids</taxon>
        <taxon>fabids</taxon>
        <taxon>Rosales</taxon>
        <taxon>Rosaceae</taxon>
        <taxon>Amygdaloideae</taxon>
        <taxon>Amygdaleae</taxon>
        <taxon>Prunus</taxon>
    </lineage>
</organism>
<evidence type="ECO:0000256" key="1">
    <source>
        <dbReference type="SAM" id="MobiDB-lite"/>
    </source>
</evidence>
<feature type="region of interest" description="Disordered" evidence="1">
    <location>
        <begin position="1"/>
        <end position="24"/>
    </location>
</feature>
<proteinExistence type="predicted"/>
<dbReference type="AlphaFoldDB" id="A0A314U8D5"/>
<evidence type="ECO:0000313" key="3">
    <source>
        <dbReference type="Proteomes" id="UP000250321"/>
    </source>
</evidence>
<dbReference type="Proteomes" id="UP000250321">
    <property type="component" value="Unassembled WGS sequence"/>
</dbReference>
<comment type="caution">
    <text evidence="2">The sequence shown here is derived from an EMBL/GenBank/DDBJ whole genome shotgun (WGS) entry which is preliminary data.</text>
</comment>
<reference evidence="2 3" key="1">
    <citation type="submission" date="2018-02" db="EMBL/GenBank/DDBJ databases">
        <title>Draft genome of wild Prunus yedoensis var. nudiflora.</title>
        <authorList>
            <person name="Baek S."/>
            <person name="Kim J.-H."/>
            <person name="Choi K."/>
            <person name="Kim G.-B."/>
            <person name="Cho A."/>
            <person name="Jang H."/>
            <person name="Shin C.-H."/>
            <person name="Yu H.-J."/>
            <person name="Mun J.-H."/>
        </authorList>
    </citation>
    <scope>NUCLEOTIDE SEQUENCE [LARGE SCALE GENOMIC DNA]</scope>
    <source>
        <strain evidence="3">cv. Jeju island</strain>
        <tissue evidence="2">Leaf</tissue>
    </source>
</reference>
<evidence type="ECO:0000313" key="2">
    <source>
        <dbReference type="EMBL" id="PQM33677.1"/>
    </source>
</evidence>
<dbReference type="OrthoDB" id="10500060at2759"/>
<sequence length="74" mass="8492">MANLWGRVQESNLKKSRPSKQQELMDKSVADLHEATKELRTVATQLDKTIEVLKSKVDAIQAPSRLPWPFSLFR</sequence>
<name>A0A314U8D5_PRUYE</name>
<dbReference type="EMBL" id="PJQY01003897">
    <property type="protein sequence ID" value="PQM33677.1"/>
    <property type="molecule type" value="Genomic_DNA"/>
</dbReference>
<gene>
    <name evidence="2" type="ORF">Pyn_18531</name>
</gene>
<keyword evidence="3" id="KW-1185">Reference proteome</keyword>